<keyword evidence="2" id="KW-1185">Reference proteome</keyword>
<dbReference type="AlphaFoldDB" id="A0AAV2DKM9"/>
<sequence length="157" mass="17773">MIELKYRNPLSVWQTTRARGGFSQSVWENISKGYDSFWNFASLDPGNNTEVSFWHDKWIPGRVLATSYPRVAAAAADPEAKISDLASHNGESVIWSLNLNFVLRGGAESERLDLIHLLSSLEMIDKACRPCRLIWNPDMNGNFSVSSCYKMLMQEEV</sequence>
<proteinExistence type="predicted"/>
<name>A0AAV2DKM9_9ROSI</name>
<evidence type="ECO:0000313" key="1">
    <source>
        <dbReference type="EMBL" id="CAL1373624.1"/>
    </source>
</evidence>
<evidence type="ECO:0000313" key="2">
    <source>
        <dbReference type="Proteomes" id="UP001497516"/>
    </source>
</evidence>
<organism evidence="1 2">
    <name type="scientific">Linum trigynum</name>
    <dbReference type="NCBI Taxonomy" id="586398"/>
    <lineage>
        <taxon>Eukaryota</taxon>
        <taxon>Viridiplantae</taxon>
        <taxon>Streptophyta</taxon>
        <taxon>Embryophyta</taxon>
        <taxon>Tracheophyta</taxon>
        <taxon>Spermatophyta</taxon>
        <taxon>Magnoliopsida</taxon>
        <taxon>eudicotyledons</taxon>
        <taxon>Gunneridae</taxon>
        <taxon>Pentapetalae</taxon>
        <taxon>rosids</taxon>
        <taxon>fabids</taxon>
        <taxon>Malpighiales</taxon>
        <taxon>Linaceae</taxon>
        <taxon>Linum</taxon>
    </lineage>
</organism>
<dbReference type="Proteomes" id="UP001497516">
    <property type="component" value="Chromosome 3"/>
</dbReference>
<gene>
    <name evidence="1" type="ORF">LTRI10_LOCUS15544</name>
</gene>
<dbReference type="EMBL" id="OZ034816">
    <property type="protein sequence ID" value="CAL1373624.1"/>
    <property type="molecule type" value="Genomic_DNA"/>
</dbReference>
<protein>
    <submittedName>
        <fullName evidence="1">Uncharacterized protein</fullName>
    </submittedName>
</protein>
<accession>A0AAV2DKM9</accession>
<dbReference type="PANTHER" id="PTHR36617">
    <property type="entry name" value="PROTEIN, PUTATIVE-RELATED"/>
    <property type="match status" value="1"/>
</dbReference>
<dbReference type="PANTHER" id="PTHR36617:SF16">
    <property type="entry name" value="OS04G0516500 PROTEIN"/>
    <property type="match status" value="1"/>
</dbReference>
<reference evidence="1 2" key="1">
    <citation type="submission" date="2024-04" db="EMBL/GenBank/DDBJ databases">
        <authorList>
            <person name="Fracassetti M."/>
        </authorList>
    </citation>
    <scope>NUCLEOTIDE SEQUENCE [LARGE SCALE GENOMIC DNA]</scope>
</reference>